<reference evidence="1 2" key="1">
    <citation type="submission" date="2019-06" db="EMBL/GenBank/DDBJ databases">
        <title>Whole genome shotgun sequence of Streptomyces cacaoi subsp. cacaoi NBRC 12748.</title>
        <authorList>
            <person name="Hosoyama A."/>
            <person name="Uohara A."/>
            <person name="Ohji S."/>
            <person name="Ichikawa N."/>
        </authorList>
    </citation>
    <scope>NUCLEOTIDE SEQUENCE [LARGE SCALE GENOMIC DNA]</scope>
    <source>
        <strain evidence="1 2">NBRC 12748</strain>
    </source>
</reference>
<proteinExistence type="predicted"/>
<dbReference type="AlphaFoldDB" id="A0A4Y3R5L1"/>
<sequence length="67" mass="7223">MEARSDWDTWYQRGSLRFSSTGSGTNANCCLPPKKTPPSYQCGTGPARAVSAQSAAKCLSRPCHTRS</sequence>
<evidence type="ECO:0000313" key="1">
    <source>
        <dbReference type="EMBL" id="GEB51220.1"/>
    </source>
</evidence>
<accession>A0A4Y3R5L1</accession>
<gene>
    <name evidence="1" type="ORF">SCA03_37710</name>
</gene>
<organism evidence="1 2">
    <name type="scientific">Streptomyces cacaoi</name>
    <dbReference type="NCBI Taxonomy" id="1898"/>
    <lineage>
        <taxon>Bacteria</taxon>
        <taxon>Bacillati</taxon>
        <taxon>Actinomycetota</taxon>
        <taxon>Actinomycetes</taxon>
        <taxon>Kitasatosporales</taxon>
        <taxon>Streptomycetaceae</taxon>
        <taxon>Streptomyces</taxon>
    </lineage>
</organism>
<name>A0A4Y3R5L1_STRCI</name>
<comment type="caution">
    <text evidence="1">The sequence shown here is derived from an EMBL/GenBank/DDBJ whole genome shotgun (WGS) entry which is preliminary data.</text>
</comment>
<protein>
    <submittedName>
        <fullName evidence="1">Uncharacterized protein</fullName>
    </submittedName>
</protein>
<dbReference type="EMBL" id="BJMM01000019">
    <property type="protein sequence ID" value="GEB51220.1"/>
    <property type="molecule type" value="Genomic_DNA"/>
</dbReference>
<keyword evidence="2" id="KW-1185">Reference proteome</keyword>
<dbReference type="Proteomes" id="UP000319210">
    <property type="component" value="Unassembled WGS sequence"/>
</dbReference>
<evidence type="ECO:0000313" key="2">
    <source>
        <dbReference type="Proteomes" id="UP000319210"/>
    </source>
</evidence>